<dbReference type="InterPro" id="IPR011989">
    <property type="entry name" value="ARM-like"/>
</dbReference>
<name>A0A815KC99_9BILA</name>
<dbReference type="InterPro" id="IPR016024">
    <property type="entry name" value="ARM-type_fold"/>
</dbReference>
<organism evidence="2 4">
    <name type="scientific">Didymodactylos carnosus</name>
    <dbReference type="NCBI Taxonomy" id="1234261"/>
    <lineage>
        <taxon>Eukaryota</taxon>
        <taxon>Metazoa</taxon>
        <taxon>Spiralia</taxon>
        <taxon>Gnathifera</taxon>
        <taxon>Rotifera</taxon>
        <taxon>Eurotatoria</taxon>
        <taxon>Bdelloidea</taxon>
        <taxon>Philodinida</taxon>
        <taxon>Philodinidae</taxon>
        <taxon>Didymodactylos</taxon>
    </lineage>
</organism>
<dbReference type="InterPro" id="IPR035897">
    <property type="entry name" value="Toll_tir_struct_dom_sf"/>
</dbReference>
<evidence type="ECO:0000313" key="2">
    <source>
        <dbReference type="EMBL" id="CAF1393771.1"/>
    </source>
</evidence>
<dbReference type="SUPFAM" id="SSF48371">
    <property type="entry name" value="ARM repeat"/>
    <property type="match status" value="1"/>
</dbReference>
<feature type="domain" description="TIR" evidence="1">
    <location>
        <begin position="549"/>
        <end position="668"/>
    </location>
</feature>
<evidence type="ECO:0000259" key="1">
    <source>
        <dbReference type="PROSITE" id="PS50104"/>
    </source>
</evidence>
<evidence type="ECO:0000313" key="4">
    <source>
        <dbReference type="Proteomes" id="UP000663829"/>
    </source>
</evidence>
<dbReference type="Gene3D" id="3.40.50.10140">
    <property type="entry name" value="Toll/interleukin-1 receptor homology (TIR) domain"/>
    <property type="match status" value="1"/>
</dbReference>
<protein>
    <recommendedName>
        <fullName evidence="1">TIR domain-containing protein</fullName>
    </recommendedName>
</protein>
<comment type="caution">
    <text evidence="2">The sequence shown here is derived from an EMBL/GenBank/DDBJ whole genome shotgun (WGS) entry which is preliminary data.</text>
</comment>
<dbReference type="OrthoDB" id="10031111at2759"/>
<dbReference type="InterPro" id="IPR000157">
    <property type="entry name" value="TIR_dom"/>
</dbReference>
<sequence length="822" mass="94808">MTRMISNKLIRSHLQTVNNDAKSLTKDQLKVIFDDILDEVSIHEKYDESIVCPDCVDQFLDAIMHIPIKQLTSEPLVSHRLFSFICDILIDILRKWKPTSLCLNIQETNIFEKIIQLFSMIIDQDGTMNKLLINDELLEEIKLRMEDILNNKQNLNNDPNINNLGIFATKILHNTTFLDDAKNASLLMNFIINCISSLDYINAVKQLQSVPVLLNQADKFLLYTSFEYFPKYCPSDTKKSIINEFCMIMLERYEYMLDRLLSFKLNTQPIIRSLEYILNIIYKLLDTQVPDVFRQHGKIIDHLCTILDNTNLINCLQLSDDAINNHLNIPNFTTLILSAIKTFHAASSNPDLLPIIKDKQKTEMFLKFSKINNKEIQIYANNIMINTMSDHEIECLDNAQEITSMYINKLKQTINDPNEVRILLSGLKGVGEILVQHDQMKDEFIKQDGLPLLIKYACQVNDQSIEIQRESLATLWAPTFNANAATTLKQDKVFMAHVKSLLNSNDPELKKSADGIIWKVEKEQEFKQKLIHPPTSSTNGDDEEMTPKTAYDIMISYSWADQELCSKIHDGLVAKNFRVWLDKNEMHGSTIEAMANAVESSEVILMCMSETYKKSTNCKSEAEYAFNRKRRIIPIIMREKYCPDGWLGFIAGSRMYIDFSAVDVQTGLEKLISEIELNRTKPKARPLPEKVPDKDLVLSQGDDNTHPIQLDEPKPLITSDTHDAFIDSWSEEHVADFLHKKKLELMLAFCKEINGEELHFMYKMCELNPNSMYLSLKSELYKAQHKTLPIAIYYETTFMWGTIKRLTKEEVLEISFIKNALK</sequence>
<keyword evidence="4" id="KW-1185">Reference proteome</keyword>
<accession>A0A815KC99</accession>
<dbReference type="PANTHER" id="PTHR46270">
    <property type="entry name" value="ARMADILLO-TYPE FOLD-RELATED"/>
    <property type="match status" value="1"/>
</dbReference>
<dbReference type="PROSITE" id="PS50104">
    <property type="entry name" value="TIR"/>
    <property type="match status" value="1"/>
</dbReference>
<dbReference type="Proteomes" id="UP000663829">
    <property type="component" value="Unassembled WGS sequence"/>
</dbReference>
<dbReference type="SUPFAM" id="SSF52200">
    <property type="entry name" value="Toll/Interleukin receptor TIR domain"/>
    <property type="match status" value="1"/>
</dbReference>
<dbReference type="PANTHER" id="PTHR46270:SF2">
    <property type="entry name" value="TIR DOMAIN-CONTAINING PROTEIN"/>
    <property type="match status" value="1"/>
</dbReference>
<dbReference type="Gene3D" id="1.25.10.10">
    <property type="entry name" value="Leucine-rich Repeat Variant"/>
    <property type="match status" value="1"/>
</dbReference>
<dbReference type="Proteomes" id="UP000681722">
    <property type="component" value="Unassembled WGS sequence"/>
</dbReference>
<dbReference type="SMART" id="SM00255">
    <property type="entry name" value="TIR"/>
    <property type="match status" value="1"/>
</dbReference>
<evidence type="ECO:0000313" key="3">
    <source>
        <dbReference type="EMBL" id="CAF4288037.1"/>
    </source>
</evidence>
<gene>
    <name evidence="2" type="ORF">GPM918_LOCUS32925</name>
    <name evidence="3" type="ORF">SRO942_LOCUS33596</name>
</gene>
<proteinExistence type="predicted"/>
<reference evidence="2" key="1">
    <citation type="submission" date="2021-02" db="EMBL/GenBank/DDBJ databases">
        <authorList>
            <person name="Nowell W R."/>
        </authorList>
    </citation>
    <scope>NUCLEOTIDE SEQUENCE</scope>
</reference>
<dbReference type="AlphaFoldDB" id="A0A815KC99"/>
<dbReference type="EMBL" id="CAJOBC010082544">
    <property type="protein sequence ID" value="CAF4288037.1"/>
    <property type="molecule type" value="Genomic_DNA"/>
</dbReference>
<dbReference type="EMBL" id="CAJNOQ010017136">
    <property type="protein sequence ID" value="CAF1393771.1"/>
    <property type="molecule type" value="Genomic_DNA"/>
</dbReference>
<dbReference type="Pfam" id="PF13676">
    <property type="entry name" value="TIR_2"/>
    <property type="match status" value="1"/>
</dbReference>
<dbReference type="GO" id="GO:0007165">
    <property type="term" value="P:signal transduction"/>
    <property type="evidence" value="ECO:0007669"/>
    <property type="project" value="InterPro"/>
</dbReference>